<dbReference type="RefSeq" id="WP_170147452.1">
    <property type="nucleotide sequence ID" value="NZ_CAKNFM010000006.1"/>
</dbReference>
<evidence type="ECO:0000313" key="2">
    <source>
        <dbReference type="Proteomes" id="UP000248021"/>
    </source>
</evidence>
<dbReference type="InterPro" id="IPR035959">
    <property type="entry name" value="RutC-like_sf"/>
</dbReference>
<dbReference type="PANTHER" id="PTHR43857">
    <property type="entry name" value="BLR7761 PROTEIN"/>
    <property type="match status" value="1"/>
</dbReference>
<dbReference type="Proteomes" id="UP000248021">
    <property type="component" value="Unassembled WGS sequence"/>
</dbReference>
<keyword evidence="2" id="KW-1185">Reference proteome</keyword>
<dbReference type="InterPro" id="IPR006175">
    <property type="entry name" value="YjgF/YER057c/UK114"/>
</dbReference>
<gene>
    <name evidence="1" type="ORF">C7450_11323</name>
</gene>
<evidence type="ECO:0000313" key="1">
    <source>
        <dbReference type="EMBL" id="PXW53535.1"/>
    </source>
</evidence>
<accession>A0A2V3TX40</accession>
<dbReference type="Gene3D" id="3.30.1330.40">
    <property type="entry name" value="RutC-like"/>
    <property type="match status" value="1"/>
</dbReference>
<dbReference type="CDD" id="cd00448">
    <property type="entry name" value="YjgF_YER057c_UK114_family"/>
    <property type="match status" value="1"/>
</dbReference>
<sequence length="150" mass="16355">MTIQPVHPRPEEAANMPYAPAVEVSGMGSLLFIAGATASPLYHRHPHVAEEHVLPHDMREQTRLALANIKLVLDARGLTWRNVVKLTKYITDMRDMDDMYAVLSEHFGDWRPAGTLVAVNNLSAPGARVELDMIAAIPSNPASLPPSGDA</sequence>
<name>A0A2V3TX40_9HYPH</name>
<dbReference type="EMBL" id="QJJK01000013">
    <property type="protein sequence ID" value="PXW53535.1"/>
    <property type="molecule type" value="Genomic_DNA"/>
</dbReference>
<organism evidence="1 2">
    <name type="scientific">Chelatococcus asaccharovorans</name>
    <dbReference type="NCBI Taxonomy" id="28210"/>
    <lineage>
        <taxon>Bacteria</taxon>
        <taxon>Pseudomonadati</taxon>
        <taxon>Pseudomonadota</taxon>
        <taxon>Alphaproteobacteria</taxon>
        <taxon>Hyphomicrobiales</taxon>
        <taxon>Chelatococcaceae</taxon>
        <taxon>Chelatococcus</taxon>
    </lineage>
</organism>
<dbReference type="AlphaFoldDB" id="A0A2V3TX40"/>
<comment type="caution">
    <text evidence="1">The sequence shown here is derived from an EMBL/GenBank/DDBJ whole genome shotgun (WGS) entry which is preliminary data.</text>
</comment>
<dbReference type="PANTHER" id="PTHR43857:SF1">
    <property type="entry name" value="YJGH FAMILY PROTEIN"/>
    <property type="match status" value="1"/>
</dbReference>
<dbReference type="Pfam" id="PF01042">
    <property type="entry name" value="Ribonuc_L-PSP"/>
    <property type="match status" value="1"/>
</dbReference>
<proteinExistence type="predicted"/>
<reference evidence="1 2" key="1">
    <citation type="submission" date="2018-05" db="EMBL/GenBank/DDBJ databases">
        <title>Genomic Encyclopedia of Type Strains, Phase IV (KMG-IV): sequencing the most valuable type-strain genomes for metagenomic binning, comparative biology and taxonomic classification.</title>
        <authorList>
            <person name="Goeker M."/>
        </authorList>
    </citation>
    <scope>NUCLEOTIDE SEQUENCE [LARGE SCALE GENOMIC DNA]</scope>
    <source>
        <strain evidence="1 2">DSM 6462</strain>
    </source>
</reference>
<protein>
    <submittedName>
        <fullName evidence="1">Endoribonuclease L-PSP</fullName>
    </submittedName>
</protein>
<dbReference type="SUPFAM" id="SSF55298">
    <property type="entry name" value="YjgF-like"/>
    <property type="match status" value="1"/>
</dbReference>